<proteinExistence type="inferred from homology"/>
<evidence type="ECO:0000256" key="1">
    <source>
        <dbReference type="ARBA" id="ARBA00022845"/>
    </source>
</evidence>
<dbReference type="RefSeq" id="WP_090666818.1">
    <property type="nucleotide sequence ID" value="NZ_CAJNAP010000002.1"/>
</dbReference>
<evidence type="ECO:0000313" key="8">
    <source>
        <dbReference type="Proteomes" id="UP000199561"/>
    </source>
</evidence>
<evidence type="ECO:0000256" key="2">
    <source>
        <dbReference type="ARBA" id="ARBA00038434"/>
    </source>
</evidence>
<dbReference type="SUPFAM" id="SSF69754">
    <property type="entry name" value="Ribosome binding protein Y (YfiA homologue)"/>
    <property type="match status" value="1"/>
</dbReference>
<dbReference type="CDD" id="cd00552">
    <property type="entry name" value="RaiA"/>
    <property type="match status" value="1"/>
</dbReference>
<keyword evidence="1" id="KW-0810">Translation regulation</keyword>
<sequence>MNLNLTGNHIEITPPLRDYVVSKMSKITRHFDHVIDINIILSVEKHTQKAEANVHVRGKDIYVEADGGDMYASIDYLVDKLDRQILKYKEKNMERRNHDALKNQEFDQPE</sequence>
<evidence type="ECO:0000313" key="6">
    <source>
        <dbReference type="EMBL" id="CAE6490152.1"/>
    </source>
</evidence>
<reference evidence="6" key="2">
    <citation type="submission" date="2021-02" db="EMBL/GenBank/DDBJ databases">
        <authorList>
            <person name="Han P."/>
        </authorList>
    </citation>
    <scope>NUCLEOTIDE SEQUENCE</scope>
    <source>
        <strain evidence="6">Nitrosomonas nitrosa 18-3D</strain>
    </source>
</reference>
<organism evidence="7 8">
    <name type="scientific">Nitrosomonas nitrosa</name>
    <dbReference type="NCBI Taxonomy" id="52442"/>
    <lineage>
        <taxon>Bacteria</taxon>
        <taxon>Pseudomonadati</taxon>
        <taxon>Pseudomonadota</taxon>
        <taxon>Betaproteobacteria</taxon>
        <taxon>Nitrosomonadales</taxon>
        <taxon>Nitrosomonadaceae</taxon>
        <taxon>Nitrosomonas</taxon>
    </lineage>
</organism>
<comment type="subunit">
    <text evidence="3">Associates exclusively with 100S ribosomes, which are dimers of 70S ribosomes.</text>
</comment>
<evidence type="ECO:0000313" key="7">
    <source>
        <dbReference type="EMBL" id="SFM08193.1"/>
    </source>
</evidence>
<dbReference type="EMBL" id="FOUF01000006">
    <property type="protein sequence ID" value="SFM08193.1"/>
    <property type="molecule type" value="Genomic_DNA"/>
</dbReference>
<dbReference type="Gene3D" id="3.30.160.100">
    <property type="entry name" value="Ribosome hibernation promotion factor-like"/>
    <property type="match status" value="1"/>
</dbReference>
<dbReference type="GO" id="GO:0045900">
    <property type="term" value="P:negative regulation of translational elongation"/>
    <property type="evidence" value="ECO:0007669"/>
    <property type="project" value="TreeGrafter"/>
</dbReference>
<dbReference type="GO" id="GO:0022627">
    <property type="term" value="C:cytosolic small ribosomal subunit"/>
    <property type="evidence" value="ECO:0007669"/>
    <property type="project" value="TreeGrafter"/>
</dbReference>
<dbReference type="PANTHER" id="PTHR33231">
    <property type="entry name" value="30S RIBOSOMAL PROTEIN"/>
    <property type="match status" value="1"/>
</dbReference>
<evidence type="ECO:0000256" key="3">
    <source>
        <dbReference type="ARBA" id="ARBA00038695"/>
    </source>
</evidence>
<dbReference type="Proteomes" id="UP000601736">
    <property type="component" value="Unassembled WGS sequence"/>
</dbReference>
<dbReference type="EMBL" id="CAJNAP010000002">
    <property type="protein sequence ID" value="CAE6490152.1"/>
    <property type="molecule type" value="Genomic_DNA"/>
</dbReference>
<comment type="similarity">
    <text evidence="2">Belongs to the HPF/YfiA ribosome-associated protein family. Short HPF subfamily.</text>
</comment>
<dbReference type="Proteomes" id="UP000199561">
    <property type="component" value="Unassembled WGS sequence"/>
</dbReference>
<dbReference type="STRING" id="52442.SAMN05421880_1068"/>
<dbReference type="InterPro" id="IPR050574">
    <property type="entry name" value="HPF/YfiA_ribosome-assoc"/>
</dbReference>
<dbReference type="InterPro" id="IPR003489">
    <property type="entry name" value="RHF/RaiA"/>
</dbReference>
<dbReference type="AlphaFoldDB" id="A0A1I4MYW5"/>
<dbReference type="GO" id="GO:0043024">
    <property type="term" value="F:ribosomal small subunit binding"/>
    <property type="evidence" value="ECO:0007669"/>
    <property type="project" value="TreeGrafter"/>
</dbReference>
<accession>A0A1I4MYW5</accession>
<dbReference type="NCBIfam" id="TIGR00741">
    <property type="entry name" value="yfiA"/>
    <property type="match status" value="1"/>
</dbReference>
<dbReference type="Pfam" id="PF02482">
    <property type="entry name" value="Ribosomal_S30AE"/>
    <property type="match status" value="1"/>
</dbReference>
<protein>
    <recommendedName>
        <fullName evidence="4">Ribosome hibernation promoting factor</fullName>
    </recommendedName>
    <alternativeName>
        <fullName evidence="5">Hibernation factor HPF</fullName>
    </alternativeName>
</protein>
<keyword evidence="8" id="KW-1185">Reference proteome</keyword>
<name>A0A1I4MYW5_9PROT</name>
<dbReference type="OrthoDB" id="9795980at2"/>
<dbReference type="PANTHER" id="PTHR33231:SF1">
    <property type="entry name" value="30S RIBOSOMAL PROTEIN"/>
    <property type="match status" value="1"/>
</dbReference>
<evidence type="ECO:0000256" key="4">
    <source>
        <dbReference type="ARBA" id="ARBA00041148"/>
    </source>
</evidence>
<evidence type="ECO:0000256" key="5">
    <source>
        <dbReference type="ARBA" id="ARBA00041319"/>
    </source>
</evidence>
<gene>
    <name evidence="6" type="primary">yhbH</name>
    <name evidence="6" type="ORF">NMYAN_100133</name>
    <name evidence="7" type="ORF">SAMN05421880_1068</name>
</gene>
<dbReference type="FunFam" id="3.30.160.100:FF:000001">
    <property type="entry name" value="Ribosome hibernation promoting factor"/>
    <property type="match status" value="1"/>
</dbReference>
<reference evidence="7 8" key="1">
    <citation type="submission" date="2016-10" db="EMBL/GenBank/DDBJ databases">
        <authorList>
            <person name="de Groot N.N."/>
        </authorList>
    </citation>
    <scope>NUCLEOTIDE SEQUENCE [LARGE SCALE GENOMIC DNA]</scope>
    <source>
        <strain evidence="7 8">Nm146</strain>
    </source>
</reference>
<dbReference type="InterPro" id="IPR036567">
    <property type="entry name" value="RHF-like"/>
</dbReference>